<dbReference type="Pfam" id="PF20240">
    <property type="entry name" value="DUF6597"/>
    <property type="match status" value="1"/>
</dbReference>
<evidence type="ECO:0000256" key="3">
    <source>
        <dbReference type="ARBA" id="ARBA00023163"/>
    </source>
</evidence>
<name>A0A081KFJ5_9GAMM</name>
<dbReference type="eggNOG" id="COG2207">
    <property type="taxonomic scope" value="Bacteria"/>
</dbReference>
<dbReference type="Gene3D" id="1.10.10.60">
    <property type="entry name" value="Homeodomain-like"/>
    <property type="match status" value="1"/>
</dbReference>
<gene>
    <name evidence="5" type="ORF">GV64_21300</name>
</gene>
<protein>
    <submittedName>
        <fullName evidence="5">AraC family transcriptional regulator</fullName>
    </submittedName>
</protein>
<keyword evidence="2" id="KW-0238">DNA-binding</keyword>
<dbReference type="InterPro" id="IPR050204">
    <property type="entry name" value="AraC_XylS_family_regulators"/>
</dbReference>
<proteinExistence type="predicted"/>
<keyword evidence="6" id="KW-1185">Reference proteome</keyword>
<dbReference type="SMART" id="SM00342">
    <property type="entry name" value="HTH_ARAC"/>
    <property type="match status" value="1"/>
</dbReference>
<evidence type="ECO:0000313" key="6">
    <source>
        <dbReference type="Proteomes" id="UP000027997"/>
    </source>
</evidence>
<dbReference type="GO" id="GO:0003700">
    <property type="term" value="F:DNA-binding transcription factor activity"/>
    <property type="evidence" value="ECO:0007669"/>
    <property type="project" value="InterPro"/>
</dbReference>
<dbReference type="Proteomes" id="UP000027997">
    <property type="component" value="Unassembled WGS sequence"/>
</dbReference>
<comment type="caution">
    <text evidence="5">The sequence shown here is derived from an EMBL/GenBank/DDBJ whole genome shotgun (WGS) entry which is preliminary data.</text>
</comment>
<dbReference type="InterPro" id="IPR009057">
    <property type="entry name" value="Homeodomain-like_sf"/>
</dbReference>
<dbReference type="InterPro" id="IPR018060">
    <property type="entry name" value="HTH_AraC"/>
</dbReference>
<dbReference type="STRING" id="305900.GV64_21300"/>
<dbReference type="PANTHER" id="PTHR46796">
    <property type="entry name" value="HTH-TYPE TRANSCRIPTIONAL ACTIVATOR RHAS-RELATED"/>
    <property type="match status" value="1"/>
</dbReference>
<dbReference type="SUPFAM" id="SSF46689">
    <property type="entry name" value="Homeodomain-like"/>
    <property type="match status" value="1"/>
</dbReference>
<evidence type="ECO:0000256" key="1">
    <source>
        <dbReference type="ARBA" id="ARBA00023015"/>
    </source>
</evidence>
<organism evidence="5 6">
    <name type="scientific">Endozoicomonas elysicola</name>
    <dbReference type="NCBI Taxonomy" id="305900"/>
    <lineage>
        <taxon>Bacteria</taxon>
        <taxon>Pseudomonadati</taxon>
        <taxon>Pseudomonadota</taxon>
        <taxon>Gammaproteobacteria</taxon>
        <taxon>Oceanospirillales</taxon>
        <taxon>Endozoicomonadaceae</taxon>
        <taxon>Endozoicomonas</taxon>
    </lineage>
</organism>
<dbReference type="AlphaFoldDB" id="A0A081KFJ5"/>
<evidence type="ECO:0000256" key="2">
    <source>
        <dbReference type="ARBA" id="ARBA00023125"/>
    </source>
</evidence>
<evidence type="ECO:0000313" key="5">
    <source>
        <dbReference type="EMBL" id="KEI72921.1"/>
    </source>
</evidence>
<dbReference type="Pfam" id="PF12833">
    <property type="entry name" value="HTH_18"/>
    <property type="match status" value="1"/>
</dbReference>
<dbReference type="EMBL" id="JOJP01000001">
    <property type="protein sequence ID" value="KEI72921.1"/>
    <property type="molecule type" value="Genomic_DNA"/>
</dbReference>
<reference evidence="5 6" key="1">
    <citation type="submission" date="2014-06" db="EMBL/GenBank/DDBJ databases">
        <title>Whole Genome Sequences of Three Symbiotic Endozoicomonas Bacteria.</title>
        <authorList>
            <person name="Neave M.J."/>
            <person name="Apprill A."/>
            <person name="Voolstra C.R."/>
        </authorList>
    </citation>
    <scope>NUCLEOTIDE SEQUENCE [LARGE SCALE GENOMIC DNA]</scope>
    <source>
        <strain evidence="5 6">DSM 22380</strain>
    </source>
</reference>
<dbReference type="InterPro" id="IPR046532">
    <property type="entry name" value="DUF6597"/>
</dbReference>
<dbReference type="GO" id="GO:0043565">
    <property type="term" value="F:sequence-specific DNA binding"/>
    <property type="evidence" value="ECO:0007669"/>
    <property type="project" value="InterPro"/>
</dbReference>
<feature type="domain" description="HTH araC/xylS-type" evidence="4">
    <location>
        <begin position="178"/>
        <end position="264"/>
    </location>
</feature>
<dbReference type="PROSITE" id="PS01124">
    <property type="entry name" value="HTH_ARAC_FAMILY_2"/>
    <property type="match status" value="1"/>
</dbReference>
<keyword evidence="3" id="KW-0804">Transcription</keyword>
<sequence>MINWKQPPDSAQIAQYVECYWFLEKQTGVQSHPFPKLNPDPAGHLIIAPADQTYRYNVSQRFMVGKGSHWLFPHSQTYQMDHTKPFSMIGIKFHIGALYSLDITPEQPVLDQVVNVDLNRQFHPEAVSTTDLLHKSKLEIGYCVTLLDEWLMPWLSKAHQDKHSKLTRAALPLLSSHSITDIGDLLHCSQRTLERSFSRVTGFTLKQCQSMNRLETMLEYLYLNREMDINWGDIACQFGFSDQPHLIRYLKRAIGETPGEYARLRDLTIDIYGAFLSH</sequence>
<accession>A0A081KFJ5</accession>
<evidence type="ECO:0000259" key="4">
    <source>
        <dbReference type="PROSITE" id="PS01124"/>
    </source>
</evidence>
<keyword evidence="1" id="KW-0805">Transcription regulation</keyword>